<evidence type="ECO:0008006" key="4">
    <source>
        <dbReference type="Google" id="ProtNLM"/>
    </source>
</evidence>
<gene>
    <name evidence="2" type="ORF">E4U42_005119</name>
</gene>
<proteinExistence type="predicted"/>
<evidence type="ECO:0000313" key="2">
    <source>
        <dbReference type="EMBL" id="KAG5922950.1"/>
    </source>
</evidence>
<feature type="region of interest" description="Disordered" evidence="1">
    <location>
        <begin position="53"/>
        <end position="77"/>
    </location>
</feature>
<dbReference type="AlphaFoldDB" id="A0A8K0J4S7"/>
<protein>
    <recommendedName>
        <fullName evidence="4">RRM domain-containing protein</fullName>
    </recommendedName>
</protein>
<reference evidence="2" key="1">
    <citation type="journal article" date="2020" name="bioRxiv">
        <title>Whole genome comparisons of ergot fungi reveals the divergence and evolution of species within the genus Claviceps are the result of varying mechanisms driving genome evolution and host range expansion.</title>
        <authorList>
            <person name="Wyka S.A."/>
            <person name="Mondo S.J."/>
            <person name="Liu M."/>
            <person name="Dettman J."/>
            <person name="Nalam V."/>
            <person name="Broders K.D."/>
        </authorList>
    </citation>
    <scope>NUCLEOTIDE SEQUENCE</scope>
    <source>
        <strain evidence="2">CCC 489</strain>
    </source>
</reference>
<keyword evidence="3" id="KW-1185">Reference proteome</keyword>
<evidence type="ECO:0000256" key="1">
    <source>
        <dbReference type="SAM" id="MobiDB-lite"/>
    </source>
</evidence>
<dbReference type="EMBL" id="SRPY01000471">
    <property type="protein sequence ID" value="KAG5922950.1"/>
    <property type="molecule type" value="Genomic_DNA"/>
</dbReference>
<dbReference type="OrthoDB" id="4959365at2759"/>
<dbReference type="InterPro" id="IPR012677">
    <property type="entry name" value="Nucleotide-bd_a/b_plait_sf"/>
</dbReference>
<accession>A0A8K0J4S7</accession>
<organism evidence="2 3">
    <name type="scientific">Claviceps africana</name>
    <dbReference type="NCBI Taxonomy" id="83212"/>
    <lineage>
        <taxon>Eukaryota</taxon>
        <taxon>Fungi</taxon>
        <taxon>Dikarya</taxon>
        <taxon>Ascomycota</taxon>
        <taxon>Pezizomycotina</taxon>
        <taxon>Sordariomycetes</taxon>
        <taxon>Hypocreomycetidae</taxon>
        <taxon>Hypocreales</taxon>
        <taxon>Clavicipitaceae</taxon>
        <taxon>Claviceps</taxon>
    </lineage>
</organism>
<dbReference type="InterPro" id="IPR035979">
    <property type="entry name" value="RBD_domain_sf"/>
</dbReference>
<dbReference type="GO" id="GO:0003676">
    <property type="term" value="F:nucleic acid binding"/>
    <property type="evidence" value="ECO:0007669"/>
    <property type="project" value="InterPro"/>
</dbReference>
<dbReference type="Proteomes" id="UP000811619">
    <property type="component" value="Unassembled WGS sequence"/>
</dbReference>
<comment type="caution">
    <text evidence="2">The sequence shown here is derived from an EMBL/GenBank/DDBJ whole genome shotgun (WGS) entry which is preliminary data.</text>
</comment>
<dbReference type="CDD" id="cd12261">
    <property type="entry name" value="RRM1_3_MRN1"/>
    <property type="match status" value="1"/>
</dbReference>
<name>A0A8K0J4S7_9HYPO</name>
<dbReference type="Gene3D" id="3.30.70.330">
    <property type="match status" value="1"/>
</dbReference>
<dbReference type="SUPFAM" id="SSF54928">
    <property type="entry name" value="RNA-binding domain, RBD"/>
    <property type="match status" value="1"/>
</dbReference>
<evidence type="ECO:0000313" key="3">
    <source>
        <dbReference type="Proteomes" id="UP000811619"/>
    </source>
</evidence>
<sequence>MAQTFPCPPNCCPAPNVNISLEEYTYLTTTAERYHALCRSLPDDVFQRQVITSSLGDPESDSSDTPSPSSADHEAKPTLEREALRTVQLYNLPQDTTLAEITSVVRGGFLVDIHLKRKSKTASLSFLHSKDARAFYDYVQTNPPHIKGAKLNARWDGFQYVLKRHTLQHIKQGACRNLVVRRCDPTLKEQDIINDLEHIHRLEIISVKFIRRDCYISTNSVASAVFARACMGSRLYKNSSIKWGVDECAQPPLKTPIATSRQADVESNRAQLSCTNRFKNLTLKAEYAKENRLGNIDDGSMRKDYGEAA</sequence>